<keyword evidence="2" id="KW-1185">Reference proteome</keyword>
<dbReference type="Proteomes" id="UP001153332">
    <property type="component" value="Unassembled WGS sequence"/>
</dbReference>
<evidence type="ECO:0000313" key="2">
    <source>
        <dbReference type="Proteomes" id="UP001153332"/>
    </source>
</evidence>
<protein>
    <submittedName>
        <fullName evidence="1">Uncharacterized protein</fullName>
    </submittedName>
</protein>
<comment type="caution">
    <text evidence="1">The sequence shown here is derived from an EMBL/GenBank/DDBJ whole genome shotgun (WGS) entry which is preliminary data.</text>
</comment>
<gene>
    <name evidence="1" type="ORF">O1611_g666</name>
</gene>
<sequence length="222" mass="24102">MYFTKSISTFVIGALLATSAVGELTKVPRGANVDIAAREQANAIRALTPEERIQKRADDCLSAIKKRRLLARDNKNVGVDDWASGKGQDQLTTSGLATCYGVAITGSYEGDNSGDDRFLSHALEGERGPAESLFDAVEEAIKKGLGNIYALLVYPDPTSFTDADGWTDEDRSDIQAEHDWYVMWISDATGGVAPEEKSHSYKESWGIKINSFKGIQSGQFVG</sequence>
<proteinExistence type="predicted"/>
<evidence type="ECO:0000313" key="1">
    <source>
        <dbReference type="EMBL" id="KAJ8132952.1"/>
    </source>
</evidence>
<accession>A0ACC2JZK1</accession>
<organism evidence="1 2">
    <name type="scientific">Lasiodiplodia mahajangana</name>
    <dbReference type="NCBI Taxonomy" id="1108764"/>
    <lineage>
        <taxon>Eukaryota</taxon>
        <taxon>Fungi</taxon>
        <taxon>Dikarya</taxon>
        <taxon>Ascomycota</taxon>
        <taxon>Pezizomycotina</taxon>
        <taxon>Dothideomycetes</taxon>
        <taxon>Dothideomycetes incertae sedis</taxon>
        <taxon>Botryosphaeriales</taxon>
        <taxon>Botryosphaeriaceae</taxon>
        <taxon>Lasiodiplodia</taxon>
    </lineage>
</organism>
<reference evidence="1" key="1">
    <citation type="submission" date="2022-12" db="EMBL/GenBank/DDBJ databases">
        <title>Genome Sequence of Lasiodiplodia mahajangana.</title>
        <authorList>
            <person name="Buettner E."/>
        </authorList>
    </citation>
    <scope>NUCLEOTIDE SEQUENCE</scope>
    <source>
        <strain evidence="1">VT137</strain>
    </source>
</reference>
<dbReference type="EMBL" id="JAPUUL010000063">
    <property type="protein sequence ID" value="KAJ8132952.1"/>
    <property type="molecule type" value="Genomic_DNA"/>
</dbReference>
<name>A0ACC2JZK1_9PEZI</name>